<comment type="subcellular location">
    <subcellularLocation>
        <location evidence="1">Membrane</location>
        <topology evidence="1">Multi-pass membrane protein</topology>
    </subcellularLocation>
</comment>
<dbReference type="PANTHER" id="PTHR33507">
    <property type="entry name" value="INNER MEMBRANE PROTEIN YBBJ"/>
    <property type="match status" value="1"/>
</dbReference>
<evidence type="ECO:0000259" key="6">
    <source>
        <dbReference type="Pfam" id="PF01957"/>
    </source>
</evidence>
<name>A0ABW8PYB2_9GAMM</name>
<feature type="domain" description="NfeD-like C-terminal" evidence="6">
    <location>
        <begin position="89"/>
        <end position="139"/>
    </location>
</feature>
<evidence type="ECO:0000313" key="7">
    <source>
        <dbReference type="EMBL" id="MFK7161295.1"/>
    </source>
</evidence>
<dbReference type="InterPro" id="IPR002810">
    <property type="entry name" value="NfeD-like_C"/>
</dbReference>
<dbReference type="Proteomes" id="UP001621714">
    <property type="component" value="Unassembled WGS sequence"/>
</dbReference>
<evidence type="ECO:0000256" key="4">
    <source>
        <dbReference type="ARBA" id="ARBA00023136"/>
    </source>
</evidence>
<keyword evidence="3 5" id="KW-1133">Transmembrane helix</keyword>
<keyword evidence="8" id="KW-1185">Reference proteome</keyword>
<reference evidence="7 8" key="1">
    <citation type="submission" date="2024-02" db="EMBL/GenBank/DDBJ databases">
        <title>Marinospirillum sp. MEB 164 isolated from Lonar lake sediment.</title>
        <authorList>
            <person name="Joshi A."/>
            <person name="Thite S."/>
        </authorList>
    </citation>
    <scope>NUCLEOTIDE SEQUENCE [LARGE SCALE GENOMIC DNA]</scope>
    <source>
        <strain evidence="7 8">MEB164</strain>
    </source>
</reference>
<dbReference type="EMBL" id="JBANFI010000005">
    <property type="protein sequence ID" value="MFK7161295.1"/>
    <property type="molecule type" value="Genomic_DNA"/>
</dbReference>
<evidence type="ECO:0000256" key="1">
    <source>
        <dbReference type="ARBA" id="ARBA00004141"/>
    </source>
</evidence>
<evidence type="ECO:0000256" key="2">
    <source>
        <dbReference type="ARBA" id="ARBA00022692"/>
    </source>
</evidence>
<evidence type="ECO:0000256" key="5">
    <source>
        <dbReference type="SAM" id="Phobius"/>
    </source>
</evidence>
<feature type="transmembrane region" description="Helical" evidence="5">
    <location>
        <begin position="47"/>
        <end position="65"/>
    </location>
</feature>
<dbReference type="RefSeq" id="WP_405339852.1">
    <property type="nucleotide sequence ID" value="NZ_JBANFI010000005.1"/>
</dbReference>
<dbReference type="Pfam" id="PF01957">
    <property type="entry name" value="NfeD"/>
    <property type="match status" value="1"/>
</dbReference>
<dbReference type="SUPFAM" id="SSF141322">
    <property type="entry name" value="NfeD domain-like"/>
    <property type="match status" value="1"/>
</dbReference>
<dbReference type="Gene3D" id="2.40.50.140">
    <property type="entry name" value="Nucleic acid-binding proteins"/>
    <property type="match status" value="1"/>
</dbReference>
<organism evidence="7 8">
    <name type="scientific">Marinospirillum alkalitolerans</name>
    <dbReference type="NCBI Taxonomy" id="3123374"/>
    <lineage>
        <taxon>Bacteria</taxon>
        <taxon>Pseudomonadati</taxon>
        <taxon>Pseudomonadota</taxon>
        <taxon>Gammaproteobacteria</taxon>
        <taxon>Oceanospirillales</taxon>
        <taxon>Oceanospirillaceae</taxon>
        <taxon>Marinospirillum</taxon>
    </lineage>
</organism>
<evidence type="ECO:0000313" key="8">
    <source>
        <dbReference type="Proteomes" id="UP001621714"/>
    </source>
</evidence>
<keyword evidence="4 5" id="KW-0472">Membrane</keyword>
<comment type="caution">
    <text evidence="7">The sequence shown here is derived from an EMBL/GenBank/DDBJ whole genome shotgun (WGS) entry which is preliminary data.</text>
</comment>
<evidence type="ECO:0000256" key="3">
    <source>
        <dbReference type="ARBA" id="ARBA00022989"/>
    </source>
</evidence>
<dbReference type="PANTHER" id="PTHR33507:SF3">
    <property type="entry name" value="INNER MEMBRANE PROTEIN YBBJ"/>
    <property type="match status" value="1"/>
</dbReference>
<proteinExistence type="predicted"/>
<sequence>MTPIAWIVFGLFLILTELLATSIVAVFLGLGALITGLLLHLGWIESSAMQMLVFGSSSLALLLIARKKLKRYFVGETRSEKKNTLHFQQEIGQRVTVVTDFQQGSGRVSLNGVHWHGLSDEDLKAGEVAWVVRNQGIELYLSRTPPSSPDQGRSHEK</sequence>
<dbReference type="InterPro" id="IPR052165">
    <property type="entry name" value="Membrane_assoc_protease"/>
</dbReference>
<protein>
    <submittedName>
        <fullName evidence="7">NfeD family protein</fullName>
    </submittedName>
</protein>
<accession>A0ABW8PYB2</accession>
<gene>
    <name evidence="7" type="ORF">V6U78_09630</name>
</gene>
<dbReference type="InterPro" id="IPR012340">
    <property type="entry name" value="NA-bd_OB-fold"/>
</dbReference>
<feature type="transmembrane region" description="Helical" evidence="5">
    <location>
        <begin position="7"/>
        <end position="35"/>
    </location>
</feature>
<keyword evidence="2 5" id="KW-0812">Transmembrane</keyword>